<reference evidence="3 4" key="1">
    <citation type="journal article" date="2022" name="Nat. Plants">
        <title>Genomes of leafy and leafless Platanthera orchids illuminate the evolution of mycoheterotrophy.</title>
        <authorList>
            <person name="Li M.H."/>
            <person name="Liu K.W."/>
            <person name="Li Z."/>
            <person name="Lu H.C."/>
            <person name="Ye Q.L."/>
            <person name="Zhang D."/>
            <person name="Wang J.Y."/>
            <person name="Li Y.F."/>
            <person name="Zhong Z.M."/>
            <person name="Liu X."/>
            <person name="Yu X."/>
            <person name="Liu D.K."/>
            <person name="Tu X.D."/>
            <person name="Liu B."/>
            <person name="Hao Y."/>
            <person name="Liao X.Y."/>
            <person name="Jiang Y.T."/>
            <person name="Sun W.H."/>
            <person name="Chen J."/>
            <person name="Chen Y.Q."/>
            <person name="Ai Y."/>
            <person name="Zhai J.W."/>
            <person name="Wu S.S."/>
            <person name="Zhou Z."/>
            <person name="Hsiao Y.Y."/>
            <person name="Wu W.L."/>
            <person name="Chen Y.Y."/>
            <person name="Lin Y.F."/>
            <person name="Hsu J.L."/>
            <person name="Li C.Y."/>
            <person name="Wang Z.W."/>
            <person name="Zhao X."/>
            <person name="Zhong W.Y."/>
            <person name="Ma X.K."/>
            <person name="Ma L."/>
            <person name="Huang J."/>
            <person name="Chen G.Z."/>
            <person name="Huang M.Z."/>
            <person name="Huang L."/>
            <person name="Peng D.H."/>
            <person name="Luo Y.B."/>
            <person name="Zou S.Q."/>
            <person name="Chen S.P."/>
            <person name="Lan S."/>
            <person name="Tsai W.C."/>
            <person name="Van de Peer Y."/>
            <person name="Liu Z.J."/>
        </authorList>
    </citation>
    <scope>NUCLEOTIDE SEQUENCE [LARGE SCALE GENOMIC DNA]</scope>
    <source>
        <strain evidence="3">Lor287</strain>
    </source>
</reference>
<dbReference type="Proteomes" id="UP001418222">
    <property type="component" value="Unassembled WGS sequence"/>
</dbReference>
<dbReference type="PANTHER" id="PTHR47041:SF2">
    <property type="entry name" value="SEC14 CYTOSOLIC FACTOR FAMILY PROTEIN _ PHOSPHOGLYCERIDE TRANSFER FAMILY PROTEIN"/>
    <property type="match status" value="1"/>
</dbReference>
<keyword evidence="1" id="KW-0812">Transmembrane</keyword>
<evidence type="ECO:0000313" key="3">
    <source>
        <dbReference type="EMBL" id="KAK8941145.1"/>
    </source>
</evidence>
<evidence type="ECO:0000256" key="1">
    <source>
        <dbReference type="SAM" id="Phobius"/>
    </source>
</evidence>
<dbReference type="InterPro" id="IPR036865">
    <property type="entry name" value="CRAL-TRIO_dom_sf"/>
</dbReference>
<dbReference type="SUPFAM" id="SSF52087">
    <property type="entry name" value="CRAL/TRIO domain"/>
    <property type="match status" value="1"/>
</dbReference>
<dbReference type="PANTHER" id="PTHR47041">
    <property type="entry name" value="SEC14 CYTOSOLIC FACTOR FAMILY PROTEIN / PHOSPHOGLYCERIDE TRANSFER FAMILY PROTEIN"/>
    <property type="match status" value="1"/>
</dbReference>
<keyword evidence="1" id="KW-1133">Transmembrane helix</keyword>
<keyword evidence="4" id="KW-1185">Reference proteome</keyword>
<feature type="domain" description="CRAL-TRIO" evidence="2">
    <location>
        <begin position="225"/>
        <end position="373"/>
    </location>
</feature>
<gene>
    <name evidence="3" type="ORF">KSP39_PZI010510</name>
</gene>
<dbReference type="AlphaFoldDB" id="A0AAP0G709"/>
<feature type="transmembrane region" description="Helical" evidence="1">
    <location>
        <begin position="422"/>
        <end position="443"/>
    </location>
</feature>
<keyword evidence="1" id="KW-0472">Membrane</keyword>
<evidence type="ECO:0000259" key="2">
    <source>
        <dbReference type="PROSITE" id="PS50191"/>
    </source>
</evidence>
<dbReference type="Gene3D" id="3.40.525.10">
    <property type="entry name" value="CRAL-TRIO lipid binding domain"/>
    <property type="match status" value="1"/>
</dbReference>
<proteinExistence type="predicted"/>
<evidence type="ECO:0000313" key="4">
    <source>
        <dbReference type="Proteomes" id="UP001418222"/>
    </source>
</evidence>
<sequence>MHKNSVVISSQGVNPQKTLKHMVSLKSLRLSRDHSGELLSFVIKVAALEAVRRFSKKRCPILWKFVQAFQVLSYPPLKWIQRWGPLRLIIRGAQNVSKPLLLLSIATAFSNDSDICRATGDTVDEAQPLPESVCRSPTSESLQSQESSEDIVPDNWLRQLFAVLEKQGISLPERFNEDELRRFYMVANGDLACLVSSLKKTIRWRESYHILSSTELEVWSHLVFWHGFDVMLQPYLVIRLGLACSTLAPHDRPRFAQAIVSQVDHGISNLTDDKDSQITVLMDCDGLSPFRFPMNMMRSCSTLVQDHFPNRLGTLYILRLPPVVRILTQTFIQVLRPVTRQKLRFLGENDQKFLTKVLRTVPAFLGGDCKCSRCGILSSGNTPRIIKEISNGEPSGNVADDVFDTTDCSPTQHPFTGSCDRLLRSAILSILVLLVLITFFYGMHDPDGLSSFL</sequence>
<dbReference type="SMART" id="SM00516">
    <property type="entry name" value="SEC14"/>
    <property type="match status" value="1"/>
</dbReference>
<organism evidence="3 4">
    <name type="scientific">Platanthera zijinensis</name>
    <dbReference type="NCBI Taxonomy" id="2320716"/>
    <lineage>
        <taxon>Eukaryota</taxon>
        <taxon>Viridiplantae</taxon>
        <taxon>Streptophyta</taxon>
        <taxon>Embryophyta</taxon>
        <taxon>Tracheophyta</taxon>
        <taxon>Spermatophyta</taxon>
        <taxon>Magnoliopsida</taxon>
        <taxon>Liliopsida</taxon>
        <taxon>Asparagales</taxon>
        <taxon>Orchidaceae</taxon>
        <taxon>Orchidoideae</taxon>
        <taxon>Orchideae</taxon>
        <taxon>Orchidinae</taxon>
        <taxon>Platanthera</taxon>
    </lineage>
</organism>
<dbReference type="InterPro" id="IPR001251">
    <property type="entry name" value="CRAL-TRIO_dom"/>
</dbReference>
<dbReference type="PROSITE" id="PS50191">
    <property type="entry name" value="CRAL_TRIO"/>
    <property type="match status" value="1"/>
</dbReference>
<dbReference type="EMBL" id="JBBWWQ010000008">
    <property type="protein sequence ID" value="KAK8941145.1"/>
    <property type="molecule type" value="Genomic_DNA"/>
</dbReference>
<accession>A0AAP0G709</accession>
<comment type="caution">
    <text evidence="3">The sequence shown here is derived from an EMBL/GenBank/DDBJ whole genome shotgun (WGS) entry which is preliminary data.</text>
</comment>
<dbReference type="Pfam" id="PF00650">
    <property type="entry name" value="CRAL_TRIO"/>
    <property type="match status" value="1"/>
</dbReference>
<protein>
    <recommendedName>
        <fullName evidence="2">CRAL-TRIO domain-containing protein</fullName>
    </recommendedName>
</protein>
<dbReference type="CDD" id="cd00170">
    <property type="entry name" value="SEC14"/>
    <property type="match status" value="1"/>
</dbReference>
<name>A0AAP0G709_9ASPA</name>